<dbReference type="RefSeq" id="WP_016206364.1">
    <property type="nucleotide sequence ID" value="NZ_ASRV01000049.1"/>
</dbReference>
<protein>
    <submittedName>
        <fullName evidence="1">Uncharacterized protein</fullName>
    </submittedName>
</protein>
<proteinExistence type="predicted"/>
<gene>
    <name evidence="1" type="ORF">A500_04526</name>
</gene>
<sequence>MDKNLKEMLIKEAEKLGFKIVYREEHFKNYGKDIDFMKFDLKDIARSWETRTKGESFYFRDDEGSYSLDFLIRNRIIL</sequence>
<evidence type="ECO:0000313" key="2">
    <source>
        <dbReference type="Proteomes" id="UP000013988"/>
    </source>
</evidence>
<evidence type="ECO:0000313" key="1">
    <source>
        <dbReference type="EMBL" id="EOR27456.1"/>
    </source>
</evidence>
<reference evidence="1 2" key="1">
    <citation type="submission" date="2013-03" db="EMBL/GenBank/DDBJ databases">
        <title>Whole genome shotgun sequencing of Clostridium sartagoforme AAU1.</title>
        <authorList>
            <person name="Joshi C.G."/>
            <person name="Duggirala S.M."/>
            <person name="Nathani N.M."/>
            <person name="Bhatt V.D."/>
            <person name="Patel A.K."/>
            <person name="Pandya P.R."/>
            <person name="KaPatel J.A."/>
        </authorList>
    </citation>
    <scope>NUCLEOTIDE SEQUENCE [LARGE SCALE GENOMIC DNA]</scope>
    <source>
        <strain evidence="1 2">AAU1</strain>
    </source>
</reference>
<comment type="caution">
    <text evidence="1">The sequence shown here is derived from an EMBL/GenBank/DDBJ whole genome shotgun (WGS) entry which is preliminary data.</text>
</comment>
<dbReference type="PATRIC" id="fig|1202534.3.peg.905"/>
<name>R9CJW6_9CLOT</name>
<dbReference type="AlphaFoldDB" id="R9CJW6"/>
<dbReference type="EMBL" id="ASRV01000049">
    <property type="protein sequence ID" value="EOR27456.1"/>
    <property type="molecule type" value="Genomic_DNA"/>
</dbReference>
<organism evidence="1 2">
    <name type="scientific">Clostridium sartagoforme AAU1</name>
    <dbReference type="NCBI Taxonomy" id="1202534"/>
    <lineage>
        <taxon>Bacteria</taxon>
        <taxon>Bacillati</taxon>
        <taxon>Bacillota</taxon>
        <taxon>Clostridia</taxon>
        <taxon>Eubacteriales</taxon>
        <taxon>Clostridiaceae</taxon>
        <taxon>Clostridium</taxon>
    </lineage>
</organism>
<dbReference type="Proteomes" id="UP000013988">
    <property type="component" value="Unassembled WGS sequence"/>
</dbReference>
<keyword evidence="2" id="KW-1185">Reference proteome</keyword>
<accession>R9CJW6</accession>